<evidence type="ECO:0000256" key="12">
    <source>
        <dbReference type="HAMAP-Rule" id="MF_00102"/>
    </source>
</evidence>
<feature type="active site" description="Proton donor/acceptor" evidence="12">
    <location>
        <position position="147"/>
    </location>
</feature>
<keyword evidence="3 12" id="KW-0521">NADP</keyword>
<comment type="subunit">
    <text evidence="12">Homotetramer.</text>
</comment>
<comment type="pathway">
    <text evidence="8 12">Amino-acid biosynthesis; L-lysine biosynthesis via DAP pathway; (S)-tetrahydrodipicolinate from L-aspartate: step 4/4.</text>
</comment>
<dbReference type="NCBIfam" id="TIGR00036">
    <property type="entry name" value="dapB"/>
    <property type="match status" value="1"/>
</dbReference>
<dbReference type="GO" id="GO:0009089">
    <property type="term" value="P:lysine biosynthetic process via diaminopimelate"/>
    <property type="evidence" value="ECO:0007669"/>
    <property type="project" value="UniProtKB-UniRule"/>
</dbReference>
<dbReference type="GO" id="GO:0019877">
    <property type="term" value="P:diaminopimelate biosynthetic process"/>
    <property type="evidence" value="ECO:0007669"/>
    <property type="project" value="UniProtKB-UniRule"/>
</dbReference>
<dbReference type="SUPFAM" id="SSF55347">
    <property type="entry name" value="Glyceraldehyde-3-phosphate dehydrogenase-like, C-terminal domain"/>
    <property type="match status" value="1"/>
</dbReference>
<dbReference type="Gene3D" id="3.40.50.720">
    <property type="entry name" value="NAD(P)-binding Rossmann-like Domain"/>
    <property type="match status" value="1"/>
</dbReference>
<dbReference type="CDD" id="cd02274">
    <property type="entry name" value="DHDPR_N"/>
    <property type="match status" value="1"/>
</dbReference>
<evidence type="ECO:0000259" key="14">
    <source>
        <dbReference type="Pfam" id="PF05173"/>
    </source>
</evidence>
<evidence type="ECO:0000256" key="5">
    <source>
        <dbReference type="ARBA" id="ARBA00023002"/>
    </source>
</evidence>
<dbReference type="GO" id="GO:0050661">
    <property type="term" value="F:NADP binding"/>
    <property type="evidence" value="ECO:0007669"/>
    <property type="project" value="UniProtKB-UniRule"/>
</dbReference>
<keyword evidence="4 12" id="KW-0220">Diaminopimelate biosynthesis</keyword>
<dbReference type="InterPro" id="IPR036291">
    <property type="entry name" value="NAD(P)-bd_dom_sf"/>
</dbReference>
<keyword evidence="7 12" id="KW-0457">Lysine biosynthesis</keyword>
<organism evidence="15">
    <name type="scientific">candidate division WOR-3 bacterium</name>
    <dbReference type="NCBI Taxonomy" id="2052148"/>
    <lineage>
        <taxon>Bacteria</taxon>
        <taxon>Bacteria division WOR-3</taxon>
    </lineage>
</organism>
<dbReference type="Pfam" id="PF05173">
    <property type="entry name" value="DapB_C"/>
    <property type="match status" value="1"/>
</dbReference>
<feature type="binding site" evidence="12">
    <location>
        <position position="34"/>
    </location>
    <ligand>
        <name>NAD(+)</name>
        <dbReference type="ChEBI" id="CHEBI:57540"/>
    </ligand>
</feature>
<feature type="domain" description="Dihydrodipicolinate reductase N-terminal" evidence="13">
    <location>
        <begin position="2"/>
        <end position="117"/>
    </location>
</feature>
<comment type="similarity">
    <text evidence="1 12">Belongs to the DapB family.</text>
</comment>
<sequence length="253" mass="28635">MIKVILIGACGRMGRIVAEAISQEKDMKVVFGVEKTGHPHIGLPFYDGYLTDDLGKVINEGDICVDFTNPLATLENLEIAHKAKKPYLTGTTGFTDEQLTIIKKISNEIPILYSPNFSFGINLLFKIIKEMMKFLPDDYDISLIETHHKKKVDAPSGTAKKFMEIIKNEKREKEIKSISLRLGDIIGEHILIFATEGEYIKIIHNATSRFAFAKGVLYGIRFLINKEPNFYTFEDILLSLNYGQNKSSNFPRI</sequence>
<comment type="subcellular location">
    <subcellularLocation>
        <location evidence="12">Cytoplasm</location>
    </subcellularLocation>
</comment>
<comment type="catalytic activity">
    <reaction evidence="10 12">
        <text>(S)-2,3,4,5-tetrahydrodipicolinate + NADP(+) + H2O = (2S,4S)-4-hydroxy-2,3,4,5-tetrahydrodipicolinate + NADPH + H(+)</text>
        <dbReference type="Rhea" id="RHEA:35331"/>
        <dbReference type="ChEBI" id="CHEBI:15377"/>
        <dbReference type="ChEBI" id="CHEBI:15378"/>
        <dbReference type="ChEBI" id="CHEBI:16845"/>
        <dbReference type="ChEBI" id="CHEBI:57783"/>
        <dbReference type="ChEBI" id="CHEBI:58349"/>
        <dbReference type="ChEBI" id="CHEBI:67139"/>
        <dbReference type="EC" id="1.17.1.8"/>
    </reaction>
</comment>
<evidence type="ECO:0000256" key="6">
    <source>
        <dbReference type="ARBA" id="ARBA00023027"/>
    </source>
</evidence>
<dbReference type="EC" id="1.17.1.8" evidence="9 12"/>
<name>A0A7V4E2D0_UNCW3</name>
<feature type="binding site" evidence="12">
    <location>
        <position position="148"/>
    </location>
    <ligand>
        <name>(S)-2,3,4,5-tetrahydrodipicolinate</name>
        <dbReference type="ChEBI" id="CHEBI:16845"/>
    </ligand>
</feature>
<gene>
    <name evidence="12 15" type="primary">dapB</name>
    <name evidence="15" type="ORF">ENU74_01235</name>
</gene>
<evidence type="ECO:0000256" key="4">
    <source>
        <dbReference type="ARBA" id="ARBA00022915"/>
    </source>
</evidence>
<accession>A0A7V4E2D0</accession>
<dbReference type="AlphaFoldDB" id="A0A7V4E2D0"/>
<evidence type="ECO:0000256" key="1">
    <source>
        <dbReference type="ARBA" id="ARBA00006642"/>
    </source>
</evidence>
<dbReference type="InterPro" id="IPR000846">
    <property type="entry name" value="DapB_N"/>
</dbReference>
<evidence type="ECO:0000256" key="10">
    <source>
        <dbReference type="ARBA" id="ARBA00049080"/>
    </source>
</evidence>
<dbReference type="PANTHER" id="PTHR20836:SF0">
    <property type="entry name" value="4-HYDROXY-TETRAHYDRODIPICOLINATE REDUCTASE 1, CHLOROPLASTIC-RELATED"/>
    <property type="match status" value="1"/>
</dbReference>
<dbReference type="GO" id="GO:0008839">
    <property type="term" value="F:4-hydroxy-tetrahydrodipicolinate reductase"/>
    <property type="evidence" value="ECO:0007669"/>
    <property type="project" value="UniProtKB-UniRule"/>
</dbReference>
<reference evidence="15" key="1">
    <citation type="journal article" date="2020" name="mSystems">
        <title>Genome- and Community-Level Interaction Insights into Carbon Utilization and Element Cycling Functions of Hydrothermarchaeota in Hydrothermal Sediment.</title>
        <authorList>
            <person name="Zhou Z."/>
            <person name="Liu Y."/>
            <person name="Xu W."/>
            <person name="Pan J."/>
            <person name="Luo Z.H."/>
            <person name="Li M."/>
        </authorList>
    </citation>
    <scope>NUCLEOTIDE SEQUENCE [LARGE SCALE GENOMIC DNA]</scope>
    <source>
        <strain evidence="15">SpSt-697</strain>
    </source>
</reference>
<comment type="caution">
    <text evidence="15">The sequence shown here is derived from an EMBL/GenBank/DDBJ whole genome shotgun (WGS) entry which is preliminary data.</text>
</comment>
<dbReference type="Gene3D" id="3.30.360.10">
    <property type="entry name" value="Dihydrodipicolinate Reductase, domain 2"/>
    <property type="match status" value="1"/>
</dbReference>
<evidence type="ECO:0000256" key="9">
    <source>
        <dbReference type="ARBA" id="ARBA00038983"/>
    </source>
</evidence>
<evidence type="ECO:0000259" key="13">
    <source>
        <dbReference type="Pfam" id="PF01113"/>
    </source>
</evidence>
<comment type="function">
    <text evidence="12">Catalyzes the conversion of 4-hydroxy-tetrahydrodipicolinate (HTPA) to tetrahydrodipicolinate.</text>
</comment>
<keyword evidence="5 12" id="KW-0560">Oxidoreductase</keyword>
<keyword evidence="6 12" id="KW-0520">NAD</keyword>
<dbReference type="GO" id="GO:0051287">
    <property type="term" value="F:NAD binding"/>
    <property type="evidence" value="ECO:0007669"/>
    <property type="project" value="UniProtKB-UniRule"/>
</dbReference>
<feature type="binding site" evidence="12">
    <location>
        <begin position="90"/>
        <end position="92"/>
    </location>
    <ligand>
        <name>NAD(+)</name>
        <dbReference type="ChEBI" id="CHEBI:57540"/>
    </ligand>
</feature>
<protein>
    <recommendedName>
        <fullName evidence="9 12">4-hydroxy-tetrahydrodipicolinate reductase</fullName>
        <shortName evidence="12">HTPA reductase</shortName>
        <ecNumber evidence="9 12">1.17.1.8</ecNumber>
    </recommendedName>
</protein>
<dbReference type="PIRSF" id="PIRSF000161">
    <property type="entry name" value="DHPR"/>
    <property type="match status" value="1"/>
</dbReference>
<dbReference type="InterPro" id="IPR022663">
    <property type="entry name" value="DapB_C"/>
</dbReference>
<keyword evidence="12" id="KW-0963">Cytoplasm</keyword>
<proteinExistence type="inferred from homology"/>
<dbReference type="Pfam" id="PF01113">
    <property type="entry name" value="DapB_N"/>
    <property type="match status" value="1"/>
</dbReference>
<evidence type="ECO:0000256" key="3">
    <source>
        <dbReference type="ARBA" id="ARBA00022857"/>
    </source>
</evidence>
<evidence type="ECO:0000256" key="2">
    <source>
        <dbReference type="ARBA" id="ARBA00022605"/>
    </source>
</evidence>
<feature type="binding site" evidence="12">
    <location>
        <position position="35"/>
    </location>
    <ligand>
        <name>NADP(+)</name>
        <dbReference type="ChEBI" id="CHEBI:58349"/>
    </ligand>
</feature>
<dbReference type="GO" id="GO:0016726">
    <property type="term" value="F:oxidoreductase activity, acting on CH or CH2 groups, NAD or NADP as acceptor"/>
    <property type="evidence" value="ECO:0007669"/>
    <property type="project" value="UniProtKB-UniRule"/>
</dbReference>
<dbReference type="HAMAP" id="MF_00102">
    <property type="entry name" value="DapB"/>
    <property type="match status" value="1"/>
</dbReference>
<feature type="active site" description="Proton donor" evidence="12">
    <location>
        <position position="151"/>
    </location>
</feature>
<dbReference type="EMBL" id="DTDR01000040">
    <property type="protein sequence ID" value="HGK63211.1"/>
    <property type="molecule type" value="Genomic_DNA"/>
</dbReference>
<dbReference type="PANTHER" id="PTHR20836">
    <property type="entry name" value="DIHYDRODIPICOLINATE REDUCTASE"/>
    <property type="match status" value="1"/>
</dbReference>
<dbReference type="InterPro" id="IPR023940">
    <property type="entry name" value="DHDPR_bac"/>
</dbReference>
<evidence type="ECO:0000256" key="8">
    <source>
        <dbReference type="ARBA" id="ARBA00037922"/>
    </source>
</evidence>
<dbReference type="UniPathway" id="UPA00034">
    <property type="reaction ID" value="UER00018"/>
</dbReference>
<evidence type="ECO:0000256" key="7">
    <source>
        <dbReference type="ARBA" id="ARBA00023154"/>
    </source>
</evidence>
<comment type="catalytic activity">
    <reaction evidence="11 12">
        <text>(S)-2,3,4,5-tetrahydrodipicolinate + NAD(+) + H2O = (2S,4S)-4-hydroxy-2,3,4,5-tetrahydrodipicolinate + NADH + H(+)</text>
        <dbReference type="Rhea" id="RHEA:35323"/>
        <dbReference type="ChEBI" id="CHEBI:15377"/>
        <dbReference type="ChEBI" id="CHEBI:15378"/>
        <dbReference type="ChEBI" id="CHEBI:16845"/>
        <dbReference type="ChEBI" id="CHEBI:57540"/>
        <dbReference type="ChEBI" id="CHEBI:57945"/>
        <dbReference type="ChEBI" id="CHEBI:67139"/>
        <dbReference type="EC" id="1.17.1.8"/>
    </reaction>
</comment>
<evidence type="ECO:0000256" key="11">
    <source>
        <dbReference type="ARBA" id="ARBA00049396"/>
    </source>
</evidence>
<feature type="binding site" evidence="12">
    <location>
        <begin position="114"/>
        <end position="117"/>
    </location>
    <ligand>
        <name>NAD(+)</name>
        <dbReference type="ChEBI" id="CHEBI:57540"/>
    </ligand>
</feature>
<keyword evidence="2 12" id="KW-0028">Amino-acid biosynthesis</keyword>
<dbReference type="SUPFAM" id="SSF51735">
    <property type="entry name" value="NAD(P)-binding Rossmann-fold domains"/>
    <property type="match status" value="1"/>
</dbReference>
<feature type="domain" description="Dihydrodipicolinate reductase C-terminal" evidence="14">
    <location>
        <begin position="120"/>
        <end position="237"/>
    </location>
</feature>
<comment type="caution">
    <text evidence="12">Was originally thought to be a dihydrodipicolinate reductase (DHDPR), catalyzing the conversion of dihydrodipicolinate to tetrahydrodipicolinate. However, it was shown in E.coli that the substrate of the enzymatic reaction is not dihydrodipicolinate (DHDP) but in fact (2S,4S)-4-hydroxy-2,3,4,5-tetrahydrodipicolinic acid (HTPA), the product released by the DapA-catalyzed reaction.</text>
</comment>
<feature type="binding site" evidence="12">
    <location>
        <begin position="8"/>
        <end position="13"/>
    </location>
    <ligand>
        <name>NAD(+)</name>
        <dbReference type="ChEBI" id="CHEBI:57540"/>
    </ligand>
</feature>
<dbReference type="GO" id="GO:0005737">
    <property type="term" value="C:cytoplasm"/>
    <property type="evidence" value="ECO:0007669"/>
    <property type="project" value="UniProtKB-SubCell"/>
</dbReference>
<feature type="binding site" evidence="12">
    <location>
        <begin position="157"/>
        <end position="158"/>
    </location>
    <ligand>
        <name>(S)-2,3,4,5-tetrahydrodipicolinate</name>
        <dbReference type="ChEBI" id="CHEBI:16845"/>
    </ligand>
</feature>
<evidence type="ECO:0000313" key="15">
    <source>
        <dbReference type="EMBL" id="HGK63211.1"/>
    </source>
</evidence>